<evidence type="ECO:0000256" key="5">
    <source>
        <dbReference type="ARBA" id="ARBA00022840"/>
    </source>
</evidence>
<keyword evidence="5 7" id="KW-0067">ATP-binding</keyword>
<evidence type="ECO:0000259" key="8">
    <source>
        <dbReference type="Pfam" id="PF00749"/>
    </source>
</evidence>
<dbReference type="InterPro" id="IPR020058">
    <property type="entry name" value="Glu/Gln-tRNA-synth_Ib_cat-dom"/>
</dbReference>
<name>A0ABU7V2G8_9GAMM</name>
<dbReference type="PRINTS" id="PR00987">
    <property type="entry name" value="TRNASYNTHGLU"/>
</dbReference>
<dbReference type="EMBL" id="JAZHBO010000002">
    <property type="protein sequence ID" value="MEF2156261.1"/>
    <property type="molecule type" value="Genomic_DNA"/>
</dbReference>
<comment type="caution">
    <text evidence="9">The sequence shown here is derived from an EMBL/GenBank/DDBJ whole genome shotgun (WGS) entry which is preliminary data.</text>
</comment>
<keyword evidence="7" id="KW-0648">Protein biosynthesis</keyword>
<evidence type="ECO:0000256" key="7">
    <source>
        <dbReference type="RuleBase" id="RU363037"/>
    </source>
</evidence>
<dbReference type="NCBIfam" id="NF004314">
    <property type="entry name" value="PRK05710.1-3"/>
    <property type="match status" value="1"/>
</dbReference>
<dbReference type="InterPro" id="IPR014729">
    <property type="entry name" value="Rossmann-like_a/b/a_fold"/>
</dbReference>
<reference evidence="9 10" key="1">
    <citation type="submission" date="2024-01" db="EMBL/GenBank/DDBJ databases">
        <title>Novel species of the genus Luteimonas isolated from rivers.</title>
        <authorList>
            <person name="Lu H."/>
        </authorList>
    </citation>
    <scope>NUCLEOTIDE SEQUENCE [LARGE SCALE GENOMIC DNA]</scope>
    <source>
        <strain evidence="9 10">FXH3W</strain>
    </source>
</reference>
<dbReference type="InterPro" id="IPR049940">
    <property type="entry name" value="GluQ/Sye"/>
</dbReference>
<proteinExistence type="inferred from homology"/>
<dbReference type="SUPFAM" id="SSF52374">
    <property type="entry name" value="Nucleotidylyl transferase"/>
    <property type="match status" value="1"/>
</dbReference>
<dbReference type="GO" id="GO:0016874">
    <property type="term" value="F:ligase activity"/>
    <property type="evidence" value="ECO:0007669"/>
    <property type="project" value="UniProtKB-KW"/>
</dbReference>
<keyword evidence="6 7" id="KW-0030">Aminoacyl-tRNA synthetase</keyword>
<organism evidence="9 10">
    <name type="scientific">Aquilutibacter rugosus</name>
    <dbReference type="NCBI Taxonomy" id="3115820"/>
    <lineage>
        <taxon>Bacteria</taxon>
        <taxon>Pseudomonadati</taxon>
        <taxon>Pseudomonadota</taxon>
        <taxon>Gammaproteobacteria</taxon>
        <taxon>Lysobacterales</taxon>
        <taxon>Lysobacteraceae</taxon>
        <taxon>Aquilutibacter</taxon>
    </lineage>
</organism>
<evidence type="ECO:0000313" key="9">
    <source>
        <dbReference type="EMBL" id="MEF2156261.1"/>
    </source>
</evidence>
<evidence type="ECO:0000256" key="1">
    <source>
        <dbReference type="ARBA" id="ARBA00022598"/>
    </source>
</evidence>
<keyword evidence="2" id="KW-0479">Metal-binding</keyword>
<dbReference type="Gene3D" id="3.40.50.620">
    <property type="entry name" value="HUPs"/>
    <property type="match status" value="1"/>
</dbReference>
<accession>A0ABU7V2G8</accession>
<keyword evidence="1 7" id="KW-0436">Ligase</keyword>
<dbReference type="InterPro" id="IPR022380">
    <property type="entry name" value="Glu-Q_tRNA(Asp)_Synthase"/>
</dbReference>
<dbReference type="RefSeq" id="WP_331704095.1">
    <property type="nucleotide sequence ID" value="NZ_JAZHBO010000002.1"/>
</dbReference>
<evidence type="ECO:0000256" key="6">
    <source>
        <dbReference type="ARBA" id="ARBA00023146"/>
    </source>
</evidence>
<protein>
    <submittedName>
        <fullName evidence="9">tRNA glutamyl-Q(34) synthetase GluQRS</fullName>
        <ecNumber evidence="9">6.1.1.-</ecNumber>
    </submittedName>
</protein>
<keyword evidence="4" id="KW-0862">Zinc</keyword>
<dbReference type="NCBIfam" id="TIGR03838">
    <property type="entry name" value="queuosine_YadB"/>
    <property type="match status" value="1"/>
</dbReference>
<dbReference type="PANTHER" id="PTHR43311">
    <property type="entry name" value="GLUTAMATE--TRNA LIGASE"/>
    <property type="match status" value="1"/>
</dbReference>
<feature type="domain" description="Glutamyl/glutaminyl-tRNA synthetase class Ib catalytic" evidence="8">
    <location>
        <begin position="5"/>
        <end position="257"/>
    </location>
</feature>
<keyword evidence="3 7" id="KW-0547">Nucleotide-binding</keyword>
<keyword evidence="10" id="KW-1185">Reference proteome</keyword>
<evidence type="ECO:0000313" key="10">
    <source>
        <dbReference type="Proteomes" id="UP001356170"/>
    </source>
</evidence>
<gene>
    <name evidence="9" type="primary">gluQRS</name>
    <name evidence="9" type="ORF">V3390_08490</name>
</gene>
<dbReference type="Pfam" id="PF00749">
    <property type="entry name" value="tRNA-synt_1c"/>
    <property type="match status" value="1"/>
</dbReference>
<comment type="similarity">
    <text evidence="7">Belongs to the class-I aminoacyl-tRNA synthetase family.</text>
</comment>
<dbReference type="InterPro" id="IPR000924">
    <property type="entry name" value="Glu/Gln-tRNA-synth"/>
</dbReference>
<dbReference type="PANTHER" id="PTHR43311:SF1">
    <property type="entry name" value="GLUTAMYL-Q TRNA(ASP) SYNTHETASE"/>
    <property type="match status" value="1"/>
</dbReference>
<evidence type="ECO:0000256" key="2">
    <source>
        <dbReference type="ARBA" id="ARBA00022723"/>
    </source>
</evidence>
<dbReference type="EC" id="6.1.1.-" evidence="9"/>
<sequence length="286" mass="32091">MPATVRGRFAPSPSGPLHFGSVMAALGSWLFAKQFGGEWWIRVEDVDRDRCRLRHEQTQLGDLELLGLHSDGPIVRQSERTAQYQVALDQLLSAGHAFECRCSRAEVAAMGGSHHRCLNPQRRGPASIRLQVPAGTVIHFRDRLLGAMQQDVHADIGDYTLRRADGQWTYQMAVVVDDALQGMTQVVRGADLLDSTARQIYLQSLLNYPTPEYAHLPLQLDRNGRKLSKRDEDPRAVNLHDAPVSMLQRAWLALGQTPVTAIRNADTVAEFLEIARNHFDEYLIPR</sequence>
<evidence type="ECO:0000256" key="4">
    <source>
        <dbReference type="ARBA" id="ARBA00022833"/>
    </source>
</evidence>
<dbReference type="Proteomes" id="UP001356170">
    <property type="component" value="Unassembled WGS sequence"/>
</dbReference>
<evidence type="ECO:0000256" key="3">
    <source>
        <dbReference type="ARBA" id="ARBA00022741"/>
    </source>
</evidence>